<comment type="caution">
    <text evidence="2">The sequence shown here is derived from an EMBL/GenBank/DDBJ whole genome shotgun (WGS) entry which is preliminary data.</text>
</comment>
<dbReference type="CDD" id="cd00229">
    <property type="entry name" value="SGNH_hydrolase"/>
    <property type="match status" value="1"/>
</dbReference>
<keyword evidence="3" id="KW-1185">Reference proteome</keyword>
<evidence type="ECO:0000313" key="3">
    <source>
        <dbReference type="Proteomes" id="UP001054857"/>
    </source>
</evidence>
<evidence type="ECO:0000256" key="1">
    <source>
        <dbReference type="SAM" id="SignalP"/>
    </source>
</evidence>
<feature type="signal peptide" evidence="1">
    <location>
        <begin position="1"/>
        <end position="22"/>
    </location>
</feature>
<dbReference type="AlphaFoldDB" id="A0AAD3E3P5"/>
<name>A0AAD3E3P5_9CHLO</name>
<dbReference type="Gene3D" id="3.40.50.1110">
    <property type="entry name" value="SGNH hydrolase"/>
    <property type="match status" value="1"/>
</dbReference>
<dbReference type="PANTHER" id="PTHR34407:SF1">
    <property type="entry name" value="SGNH HYDROLASE-TYPE ESTERASE DOMAIN-CONTAINING PROTEIN"/>
    <property type="match status" value="1"/>
</dbReference>
<protein>
    <recommendedName>
        <fullName evidence="4">SGNH hydrolase-type esterase domain-containing protein</fullName>
    </recommendedName>
</protein>
<keyword evidence="1" id="KW-0732">Signal</keyword>
<organism evidence="2 3">
    <name type="scientific">Astrephomene gubernaculifera</name>
    <dbReference type="NCBI Taxonomy" id="47775"/>
    <lineage>
        <taxon>Eukaryota</taxon>
        <taxon>Viridiplantae</taxon>
        <taxon>Chlorophyta</taxon>
        <taxon>core chlorophytes</taxon>
        <taxon>Chlorophyceae</taxon>
        <taxon>CS clade</taxon>
        <taxon>Chlamydomonadales</taxon>
        <taxon>Astrephomenaceae</taxon>
        <taxon>Astrephomene</taxon>
    </lineage>
</organism>
<sequence length="487" mass="53827">MAFRFTCIGLLALSLYIAAVEGNCCSVNESRLWSRNVQGLLPSAAEWLKPVLGYKFYLPEINLKGSMGYLGSSIRLRQFTSDLLSGSRPLRVGVVGGSISVGEGSSRRHVTDWFSVFSNWLGSIAKANVTFVNGAVAGTPSSYMAMCLNVHLPRDMDLVFLEYVWNDLYQDRLINNQVVMNMERLIRRILNFPRRPAVVLMQVAIVGDHMETAPFYRTSEDLEGALAAFYDASYLSMRNALYPLAVMHPTAGYSWNETFINHHPGDAGHKIMADMAAYMIQQAAISIVLNPISYPELSVHSLPLAAPMYPGNEIPPGVVCSSGRSFTEHVLSNLGWEWRNEGTPWKPKWGFVTYTPGSKLTLRVNTLRPAIDPTARIPVLIHYLSSYDKMGTALLTCSAGCVCDPKEVDATSERRVSQVFFAQIKASQSETCDVTVTLLQKTSSGGYHFKVSGVVVSASDVIDSIFFVEEIYAKRNESKALLNEGAR</sequence>
<proteinExistence type="predicted"/>
<accession>A0AAD3E3P5</accession>
<dbReference type="PANTHER" id="PTHR34407">
    <property type="entry name" value="EXPRESSED PROTEIN"/>
    <property type="match status" value="1"/>
</dbReference>
<evidence type="ECO:0000313" key="2">
    <source>
        <dbReference type="EMBL" id="GFR51942.1"/>
    </source>
</evidence>
<feature type="chain" id="PRO_5041931507" description="SGNH hydrolase-type esterase domain-containing protein" evidence="1">
    <location>
        <begin position="23"/>
        <end position="487"/>
    </location>
</feature>
<dbReference type="Proteomes" id="UP001054857">
    <property type="component" value="Unassembled WGS sequence"/>
</dbReference>
<reference evidence="2 3" key="1">
    <citation type="journal article" date="2021" name="Sci. Rep.">
        <title>Genome sequencing of the multicellular alga Astrephomene provides insights into convergent evolution of germ-soma differentiation.</title>
        <authorList>
            <person name="Yamashita S."/>
            <person name="Yamamoto K."/>
            <person name="Matsuzaki R."/>
            <person name="Suzuki S."/>
            <person name="Yamaguchi H."/>
            <person name="Hirooka S."/>
            <person name="Minakuchi Y."/>
            <person name="Miyagishima S."/>
            <person name="Kawachi M."/>
            <person name="Toyoda A."/>
            <person name="Nozaki H."/>
        </authorList>
    </citation>
    <scope>NUCLEOTIDE SEQUENCE [LARGE SCALE GENOMIC DNA]</scope>
    <source>
        <strain evidence="2 3">NIES-4017</strain>
    </source>
</reference>
<dbReference type="SUPFAM" id="SSF52266">
    <property type="entry name" value="SGNH hydrolase"/>
    <property type="match status" value="1"/>
</dbReference>
<dbReference type="EMBL" id="BMAR01000056">
    <property type="protein sequence ID" value="GFR51942.1"/>
    <property type="molecule type" value="Genomic_DNA"/>
</dbReference>
<evidence type="ECO:0008006" key="4">
    <source>
        <dbReference type="Google" id="ProtNLM"/>
    </source>
</evidence>
<gene>
    <name evidence="2" type="ORF">Agub_g14463</name>
</gene>
<dbReference type="InterPro" id="IPR036514">
    <property type="entry name" value="SGNH_hydro_sf"/>
</dbReference>